<keyword evidence="4 5" id="KW-0472">Membrane</keyword>
<evidence type="ECO:0000313" key="8">
    <source>
        <dbReference type="Proteomes" id="UP000199006"/>
    </source>
</evidence>
<comment type="subcellular location">
    <subcellularLocation>
        <location evidence="1">Endomembrane system</location>
        <topology evidence="1">Multi-pass membrane protein</topology>
    </subcellularLocation>
</comment>
<dbReference type="OrthoDB" id="9800202at2"/>
<evidence type="ECO:0000256" key="5">
    <source>
        <dbReference type="SAM" id="Phobius"/>
    </source>
</evidence>
<dbReference type="Pfam" id="PF06803">
    <property type="entry name" value="DUF1232"/>
    <property type="match status" value="1"/>
</dbReference>
<evidence type="ECO:0000256" key="3">
    <source>
        <dbReference type="ARBA" id="ARBA00022989"/>
    </source>
</evidence>
<feature type="domain" description="DUF1232" evidence="6">
    <location>
        <begin position="25"/>
        <end position="59"/>
    </location>
</feature>
<keyword evidence="8" id="KW-1185">Reference proteome</keyword>
<dbReference type="EMBL" id="FOTI01000004">
    <property type="protein sequence ID" value="SFL23783.1"/>
    <property type="molecule type" value="Genomic_DNA"/>
</dbReference>
<dbReference type="InterPro" id="IPR010652">
    <property type="entry name" value="DUF1232"/>
</dbReference>
<name>A0A1I4G247_9FIRM</name>
<sequence length="99" mass="11321">MKKLLLTAVNVLRLLKDSDVKLTRKLLFLVPLAYLLLPFDLVGDFFPVLGQLDDIAVFILMWPVLKGMLAKYKQADPEIRKNKMDPDAVDISQDNYTVE</sequence>
<accession>A0A1I4G247</accession>
<keyword evidence="2 5" id="KW-0812">Transmembrane</keyword>
<evidence type="ECO:0000256" key="2">
    <source>
        <dbReference type="ARBA" id="ARBA00022692"/>
    </source>
</evidence>
<dbReference type="AlphaFoldDB" id="A0A1I4G247"/>
<organism evidence="7 8">
    <name type="scientific">Halanaerobium salsuginis</name>
    <dbReference type="NCBI Taxonomy" id="29563"/>
    <lineage>
        <taxon>Bacteria</taxon>
        <taxon>Bacillati</taxon>
        <taxon>Bacillota</taxon>
        <taxon>Clostridia</taxon>
        <taxon>Halanaerobiales</taxon>
        <taxon>Halanaerobiaceae</taxon>
        <taxon>Halanaerobium</taxon>
    </lineage>
</organism>
<dbReference type="GO" id="GO:0012505">
    <property type="term" value="C:endomembrane system"/>
    <property type="evidence" value="ECO:0007669"/>
    <property type="project" value="UniProtKB-SubCell"/>
</dbReference>
<dbReference type="Proteomes" id="UP000199006">
    <property type="component" value="Unassembled WGS sequence"/>
</dbReference>
<feature type="transmembrane region" description="Helical" evidence="5">
    <location>
        <begin position="26"/>
        <end position="49"/>
    </location>
</feature>
<reference evidence="7 8" key="1">
    <citation type="submission" date="2016-10" db="EMBL/GenBank/DDBJ databases">
        <authorList>
            <person name="de Groot N.N."/>
        </authorList>
    </citation>
    <scope>NUCLEOTIDE SEQUENCE [LARGE SCALE GENOMIC DNA]</scope>
    <source>
        <strain evidence="7 8">ATCC 51327</strain>
    </source>
</reference>
<evidence type="ECO:0000256" key="1">
    <source>
        <dbReference type="ARBA" id="ARBA00004127"/>
    </source>
</evidence>
<proteinExistence type="predicted"/>
<protein>
    <recommendedName>
        <fullName evidence="6">DUF1232 domain-containing protein</fullName>
    </recommendedName>
</protein>
<gene>
    <name evidence="7" type="ORF">SAMN02983006_00598</name>
</gene>
<dbReference type="RefSeq" id="WP_089859451.1">
    <property type="nucleotide sequence ID" value="NZ_FOTI01000004.1"/>
</dbReference>
<dbReference type="STRING" id="29563.SAMN02983006_00598"/>
<keyword evidence="3 5" id="KW-1133">Transmembrane helix</keyword>
<evidence type="ECO:0000259" key="6">
    <source>
        <dbReference type="Pfam" id="PF06803"/>
    </source>
</evidence>
<evidence type="ECO:0000256" key="4">
    <source>
        <dbReference type="ARBA" id="ARBA00023136"/>
    </source>
</evidence>
<evidence type="ECO:0000313" key="7">
    <source>
        <dbReference type="EMBL" id="SFL23783.1"/>
    </source>
</evidence>